<dbReference type="PANTHER" id="PTHR35006">
    <property type="entry name" value="GLYOXALASE FAMILY PROTEIN (AFU_ORTHOLOGUE AFUA_5G14830)"/>
    <property type="match status" value="1"/>
</dbReference>
<dbReference type="GO" id="GO:0051213">
    <property type="term" value="F:dioxygenase activity"/>
    <property type="evidence" value="ECO:0007669"/>
    <property type="project" value="UniProtKB-KW"/>
</dbReference>
<gene>
    <name evidence="2" type="ORF">C5689_17880</name>
</gene>
<dbReference type="EMBL" id="PUIV01000049">
    <property type="protein sequence ID" value="PWB92504.1"/>
    <property type="molecule type" value="Genomic_DNA"/>
</dbReference>
<reference evidence="2 3" key="1">
    <citation type="journal article" date="2018" name="Appl. Microbiol. Biotechnol.">
        <title>Co-cultivation of the strictly anaerobic methanogen Methanosarcina barkeri with aerobic methanotrophs in an oxygen-limited membrane bioreactor.</title>
        <authorList>
            <person name="In 't Zandt M.H."/>
            <person name="van den Bosch T.J.M."/>
            <person name="Rijkers R."/>
            <person name="van Kessel M.A.H.J."/>
            <person name="Jetten M.S.M."/>
            <person name="Welte C.U."/>
        </authorList>
    </citation>
    <scope>NUCLEOTIDE SEQUENCE [LARGE SCALE GENOMIC DNA]</scope>
    <source>
        <strain evidence="2 3">DSM 17706</strain>
    </source>
</reference>
<dbReference type="InterPro" id="IPR029068">
    <property type="entry name" value="Glyas_Bleomycin-R_OHBP_Dase"/>
</dbReference>
<dbReference type="InterPro" id="IPR004360">
    <property type="entry name" value="Glyas_Fos-R_dOase_dom"/>
</dbReference>
<sequence length="123" mass="13134">MISHLSIGVSDLGQAVEFYDAVLAVLGYRRLYTGSRSIGYGTPDGREPFALKRRSASDIGVDAGFHLAFVAPTPEAVRAFHATALACGAQDDGAPGPRPRYGPSYYAAFVIDLDGHKLEAVYQ</sequence>
<dbReference type="Proteomes" id="UP000245137">
    <property type="component" value="Unassembled WGS sequence"/>
</dbReference>
<evidence type="ECO:0000313" key="2">
    <source>
        <dbReference type="EMBL" id="PWB92504.1"/>
    </source>
</evidence>
<dbReference type="Gene3D" id="3.10.180.10">
    <property type="entry name" value="2,3-Dihydroxybiphenyl 1,2-Dioxygenase, domain 1"/>
    <property type="match status" value="1"/>
</dbReference>
<dbReference type="InterPro" id="IPR037523">
    <property type="entry name" value="VOC_core"/>
</dbReference>
<comment type="caution">
    <text evidence="2">The sequence shown here is derived from an EMBL/GenBank/DDBJ whole genome shotgun (WGS) entry which is preliminary data.</text>
</comment>
<dbReference type="CDD" id="cd07262">
    <property type="entry name" value="VOC_like"/>
    <property type="match status" value="1"/>
</dbReference>
<dbReference type="Pfam" id="PF00903">
    <property type="entry name" value="Glyoxalase"/>
    <property type="match status" value="1"/>
</dbReference>
<keyword evidence="2" id="KW-0223">Dioxygenase</keyword>
<protein>
    <submittedName>
        <fullName evidence="2">Glyoxalase/bleomycin resistance/extradiol dioxygenase family protein</fullName>
    </submittedName>
</protein>
<evidence type="ECO:0000313" key="3">
    <source>
        <dbReference type="Proteomes" id="UP000245137"/>
    </source>
</evidence>
<feature type="domain" description="VOC" evidence="1">
    <location>
        <begin position="1"/>
        <end position="123"/>
    </location>
</feature>
<keyword evidence="3" id="KW-1185">Reference proteome</keyword>
<dbReference type="PROSITE" id="PS51819">
    <property type="entry name" value="VOC"/>
    <property type="match status" value="1"/>
</dbReference>
<organism evidence="2 3">
    <name type="scientific">Methylosinus sporium</name>
    <dbReference type="NCBI Taxonomy" id="428"/>
    <lineage>
        <taxon>Bacteria</taxon>
        <taxon>Pseudomonadati</taxon>
        <taxon>Pseudomonadota</taxon>
        <taxon>Alphaproteobacteria</taxon>
        <taxon>Hyphomicrobiales</taxon>
        <taxon>Methylocystaceae</taxon>
        <taxon>Methylosinus</taxon>
    </lineage>
</organism>
<keyword evidence="2" id="KW-0560">Oxidoreductase</keyword>
<dbReference type="SUPFAM" id="SSF54593">
    <property type="entry name" value="Glyoxalase/Bleomycin resistance protein/Dihydroxybiphenyl dioxygenase"/>
    <property type="match status" value="1"/>
</dbReference>
<name>A0A2U1SLL2_METSR</name>
<dbReference type="AlphaFoldDB" id="A0A2U1SLL2"/>
<proteinExistence type="predicted"/>
<dbReference type="PANTHER" id="PTHR35006:SF4">
    <property type="entry name" value="BLR7706 PROTEIN"/>
    <property type="match status" value="1"/>
</dbReference>
<accession>A0A2U1SLL2</accession>
<evidence type="ECO:0000259" key="1">
    <source>
        <dbReference type="PROSITE" id="PS51819"/>
    </source>
</evidence>
<dbReference type="OrthoDB" id="9807407at2"/>